<feature type="compositionally biased region" description="Basic and acidic residues" evidence="2">
    <location>
        <begin position="70"/>
        <end position="94"/>
    </location>
</feature>
<proteinExistence type="predicted"/>
<name>A0A180H4Z6_PUCT1</name>
<reference evidence="3" key="1">
    <citation type="submission" date="2009-11" db="EMBL/GenBank/DDBJ databases">
        <authorList>
            <consortium name="The Broad Institute Genome Sequencing Platform"/>
            <person name="Ward D."/>
            <person name="Feldgarden M."/>
            <person name="Earl A."/>
            <person name="Young S.K."/>
            <person name="Zeng Q."/>
            <person name="Koehrsen M."/>
            <person name="Alvarado L."/>
            <person name="Berlin A."/>
            <person name="Bochicchio J."/>
            <person name="Borenstein D."/>
            <person name="Chapman S.B."/>
            <person name="Chen Z."/>
            <person name="Engels R."/>
            <person name="Freedman E."/>
            <person name="Gellesch M."/>
            <person name="Goldberg J."/>
            <person name="Griggs A."/>
            <person name="Gujja S."/>
            <person name="Heilman E."/>
            <person name="Heiman D."/>
            <person name="Hepburn T."/>
            <person name="Howarth C."/>
            <person name="Jen D."/>
            <person name="Larson L."/>
            <person name="Lewis B."/>
            <person name="Mehta T."/>
            <person name="Park D."/>
            <person name="Pearson M."/>
            <person name="Roberts A."/>
            <person name="Saif S."/>
            <person name="Shea T."/>
            <person name="Shenoy N."/>
            <person name="Sisk P."/>
            <person name="Stolte C."/>
            <person name="Sykes S."/>
            <person name="Thomson T."/>
            <person name="Walk T."/>
            <person name="White J."/>
            <person name="Yandava C."/>
            <person name="Izard J."/>
            <person name="Baranova O.V."/>
            <person name="Blanton J.M."/>
            <person name="Tanner A.C."/>
            <person name="Dewhirst F.E."/>
            <person name="Haas B."/>
            <person name="Nusbaum C."/>
            <person name="Birren B."/>
        </authorList>
    </citation>
    <scope>NUCLEOTIDE SEQUENCE [LARGE SCALE GENOMIC DNA]</scope>
    <source>
        <strain evidence="3">1-1 BBBD Race 1</strain>
    </source>
</reference>
<feature type="compositionally biased region" description="Polar residues" evidence="2">
    <location>
        <begin position="1087"/>
        <end position="1098"/>
    </location>
</feature>
<evidence type="ECO:0000256" key="1">
    <source>
        <dbReference type="SAM" id="Coils"/>
    </source>
</evidence>
<evidence type="ECO:0000313" key="4">
    <source>
        <dbReference type="EnsemblFungi" id="PTTG_25148-t43_1-p1"/>
    </source>
</evidence>
<dbReference type="Proteomes" id="UP000005240">
    <property type="component" value="Unassembled WGS sequence"/>
</dbReference>
<feature type="coiled-coil region" evidence="1">
    <location>
        <begin position="967"/>
        <end position="1001"/>
    </location>
</feature>
<feature type="compositionally biased region" description="Low complexity" evidence="2">
    <location>
        <begin position="317"/>
        <end position="327"/>
    </location>
</feature>
<organism evidence="3">
    <name type="scientific">Puccinia triticina (isolate 1-1 / race 1 (BBBD))</name>
    <name type="common">Brown leaf rust fungus</name>
    <dbReference type="NCBI Taxonomy" id="630390"/>
    <lineage>
        <taxon>Eukaryota</taxon>
        <taxon>Fungi</taxon>
        <taxon>Dikarya</taxon>
        <taxon>Basidiomycota</taxon>
        <taxon>Pucciniomycotina</taxon>
        <taxon>Pucciniomycetes</taxon>
        <taxon>Pucciniales</taxon>
        <taxon>Pucciniaceae</taxon>
        <taxon>Puccinia</taxon>
    </lineage>
</organism>
<feature type="coiled-coil region" evidence="1">
    <location>
        <begin position="679"/>
        <end position="737"/>
    </location>
</feature>
<feature type="region of interest" description="Disordered" evidence="2">
    <location>
        <begin position="599"/>
        <end position="624"/>
    </location>
</feature>
<feature type="coiled-coil region" evidence="1">
    <location>
        <begin position="794"/>
        <end position="912"/>
    </location>
</feature>
<dbReference type="VEuPathDB" id="FungiDB:PTTG_25148"/>
<feature type="compositionally biased region" description="Basic and acidic residues" evidence="2">
    <location>
        <begin position="599"/>
        <end position="615"/>
    </location>
</feature>
<gene>
    <name evidence="3" type="ORF">PTTG_25148</name>
</gene>
<feature type="compositionally biased region" description="Low complexity" evidence="2">
    <location>
        <begin position="166"/>
        <end position="181"/>
    </location>
</feature>
<dbReference type="EnsemblFungi" id="PTTG_25148-t43_1">
    <property type="protein sequence ID" value="PTTG_25148-t43_1-p1"/>
    <property type="gene ID" value="PTTG_25148"/>
</dbReference>
<feature type="compositionally biased region" description="Basic and acidic residues" evidence="2">
    <location>
        <begin position="1103"/>
        <end position="1121"/>
    </location>
</feature>
<dbReference type="STRING" id="630390.A0A180H4Z6"/>
<evidence type="ECO:0000313" key="5">
    <source>
        <dbReference type="Proteomes" id="UP000005240"/>
    </source>
</evidence>
<reference evidence="4" key="4">
    <citation type="submission" date="2025-05" db="UniProtKB">
        <authorList>
            <consortium name="EnsemblFungi"/>
        </authorList>
    </citation>
    <scope>IDENTIFICATION</scope>
    <source>
        <strain evidence="4">isolate 1-1 / race 1 (BBBD)</strain>
    </source>
</reference>
<evidence type="ECO:0000256" key="2">
    <source>
        <dbReference type="SAM" id="MobiDB-lite"/>
    </source>
</evidence>
<feature type="region of interest" description="Disordered" evidence="2">
    <location>
        <begin position="1077"/>
        <end position="1138"/>
    </location>
</feature>
<evidence type="ECO:0000313" key="3">
    <source>
        <dbReference type="EMBL" id="OAW00036.1"/>
    </source>
</evidence>
<feature type="compositionally biased region" description="Basic residues" evidence="2">
    <location>
        <begin position="1122"/>
        <end position="1138"/>
    </location>
</feature>
<dbReference type="AlphaFoldDB" id="A0A180H4Z6"/>
<protein>
    <submittedName>
        <fullName evidence="3 4">Uncharacterized protein</fullName>
    </submittedName>
</protein>
<keyword evidence="5" id="KW-1185">Reference proteome</keyword>
<reference evidence="3" key="2">
    <citation type="submission" date="2016-05" db="EMBL/GenBank/DDBJ databases">
        <title>Comparative analysis highlights variable genome content of wheat rusts and divergence of the mating loci.</title>
        <authorList>
            <person name="Cuomo C.A."/>
            <person name="Bakkeren G."/>
            <person name="Szabo L."/>
            <person name="Khalil H."/>
            <person name="Joly D."/>
            <person name="Goldberg J."/>
            <person name="Young S."/>
            <person name="Zeng Q."/>
            <person name="Fellers J."/>
        </authorList>
    </citation>
    <scope>NUCLEOTIDE SEQUENCE [LARGE SCALE GENOMIC DNA]</scope>
    <source>
        <strain evidence="3">1-1 BBBD Race 1</strain>
    </source>
</reference>
<dbReference type="EMBL" id="ADAS02000001">
    <property type="protein sequence ID" value="OAW00036.1"/>
    <property type="molecule type" value="Genomic_DNA"/>
</dbReference>
<feature type="region of interest" description="Disordered" evidence="2">
    <location>
        <begin position="1"/>
        <end position="140"/>
    </location>
</feature>
<keyword evidence="1" id="KW-0175">Coiled coil</keyword>
<feature type="region of interest" description="Disordered" evidence="2">
    <location>
        <begin position="290"/>
        <end position="331"/>
    </location>
</feature>
<feature type="coiled-coil region" evidence="1">
    <location>
        <begin position="348"/>
        <end position="375"/>
    </location>
</feature>
<feature type="region of interest" description="Disordered" evidence="2">
    <location>
        <begin position="158"/>
        <end position="194"/>
    </location>
</feature>
<sequence>MGVRRPSPHQSRPQLGARRRDPHTDRNRALDGAPGRPAESSHPQNRTKQHVPEHFLYKPAFGSSLPNRTSELRLRKPPCDENAMRSKESLHRPQIDQAMDLRMTSTRPRVQVLSARDGQPQRSPQAQHGTRDSPAGLKLAPRNDYSAERNTFQQSAEKYGSEYHSHVSSRSDSGSGNDYDYPTSRPSGLEDTANTSSHIHSMVRNPFNQSNAPTGPIHAVDRSSVMSPREFPIDQMEYGTDIQSRVADAGGGKRGAEGNNFRGLQKKSPFAGLKGLKELTLRSNSFAYAMPANRETKDSNRSAPSSKSGLRKRQFISPSSSHFASSSTKTQEEAASINDLLSVVGEKNKNLVEDLDHAVKENQSLRAQIDVSETERRRSRESLKELTSKILTGKAKLDENFSEMKFQVRDRFALEKRQSELSSQEIGCLRKEIHESLEAFRSLHEKSSIQDDEIAEPEGLRSSFQDARKAINVAKEVDEDRKKKQMVIEILRKEASKSRIYLLEISRYEVELENFSGHQSIHMAQMEESWREKSQNIQTTVQKRTELILGRLDEKYCLEEEQLHTKIQTLERRIASQNQVFTELSKELEASKLKLEQAERSLDTERQDNAKHRQESSNLNNNLSRAEAQRCHLEELTTRLAKENFKLEESKSKIDADKMSLKNQYVALSEELCRHQNLLNRANQDADSLNVRLRDQESVICGLQACEAANKSSNLELVVLKQQIDQIEQKNLALANQKACTNLHVSECHLKIENLESKQEEMMHISTQDSDSARQLYRETLVLKETIQKAGADLDDMRRENSLIRKDISSKEDQLLIAAGSEAQLKEKVEGLLAGAEQLGNTNKELQSRLDCTQDKWEDSRSRENVLTGQAHVLRENLNEAHATQNVLNYEINKLQEQVADLGVKNSEAQMAGELRHSMEAINRLNETVSQQIQKREEFDQLQNARLESEKRYISMLEESKGLNALVEKHEKEEASLQESLKATKEELERSKIEMMDLKTSHAAQVSTAAEILHETEKQASESRKQAVYFPGVRGKGEGGGYFRAQVRNCNEKKRLAKQLGDSESRLLAISAELAKSKGKPSLEEIFSSSEYNDQMSRPSAPKTDESSSTRKRRGDDEKKPTKGKKSKSNSTLTKKKA</sequence>
<feature type="compositionally biased region" description="Basic and acidic residues" evidence="2">
    <location>
        <begin position="18"/>
        <end position="29"/>
    </location>
</feature>
<accession>A0A180H4Z6</accession>
<reference evidence="4 5" key="3">
    <citation type="journal article" date="2017" name="G3 (Bethesda)">
        <title>Comparative analysis highlights variable genome content of wheat rusts and divergence of the mating loci.</title>
        <authorList>
            <person name="Cuomo C.A."/>
            <person name="Bakkeren G."/>
            <person name="Khalil H.B."/>
            <person name="Panwar V."/>
            <person name="Joly D."/>
            <person name="Linning R."/>
            <person name="Sakthikumar S."/>
            <person name="Song X."/>
            <person name="Adiconis X."/>
            <person name="Fan L."/>
            <person name="Goldberg J.M."/>
            <person name="Levin J.Z."/>
            <person name="Young S."/>
            <person name="Zeng Q."/>
            <person name="Anikster Y."/>
            <person name="Bruce M."/>
            <person name="Wang M."/>
            <person name="Yin C."/>
            <person name="McCallum B."/>
            <person name="Szabo L.J."/>
            <person name="Hulbert S."/>
            <person name="Chen X."/>
            <person name="Fellers J.P."/>
        </authorList>
    </citation>
    <scope>NUCLEOTIDE SEQUENCE</scope>
    <source>
        <strain evidence="4">isolate 1-1 / race 1 (BBBD)</strain>
        <strain evidence="5">Isolate 1-1 / race 1 (BBBD)</strain>
    </source>
</reference>
<dbReference type="OrthoDB" id="2500942at2759"/>